<comment type="similarity">
    <text evidence="1">Belongs to the short-chain fatty acyl-CoA assimilation regulator (ScfR) family.</text>
</comment>
<keyword evidence="4" id="KW-1185">Reference proteome</keyword>
<gene>
    <name evidence="3" type="ORF">LX13_001869</name>
</gene>
<dbReference type="PROSITE" id="PS50943">
    <property type="entry name" value="HTH_CROC1"/>
    <property type="match status" value="1"/>
</dbReference>
<proteinExistence type="inferred from homology"/>
<sequence>MTELPANGRFQPSRLRLARELKRMTQTELKGQCGISAASVSQLESGASSPSAETISALSKALETPPEFFFRPVAETHEGFFRSLRRTSVTDRRHARAVAQIAHDLAAEGSSSVLMDLALPAIPVESLTDTDTPIAAAKMVRQAWKVSSGPIANVVELLEEHGIVVLRLSLSTANVDAFSLPFADRPVVVLGSDKNDRARSRFDAAHELGHLVMHGQEIWGTKEVETQAHLFAAEFLMPEAEIRAQLPTWSDWETLFSLKKTWQVSLAALLMRAKTLGQMDGSAYLNSVKAASARGWRRVEPLPLGAPEEPSRSTSLLRDYFAGDSGDWLPAKWFDLVQLSEVD</sequence>
<dbReference type="SUPFAM" id="SSF47413">
    <property type="entry name" value="lambda repressor-like DNA-binding domains"/>
    <property type="match status" value="1"/>
</dbReference>
<dbReference type="InterPro" id="IPR052345">
    <property type="entry name" value="Rad_response_metalloprotease"/>
</dbReference>
<evidence type="ECO:0000256" key="1">
    <source>
        <dbReference type="ARBA" id="ARBA00007227"/>
    </source>
</evidence>
<dbReference type="EMBL" id="JAMTCJ010000002">
    <property type="protein sequence ID" value="MCP2176050.1"/>
    <property type="molecule type" value="Genomic_DNA"/>
</dbReference>
<evidence type="ECO:0000313" key="4">
    <source>
        <dbReference type="Proteomes" id="UP001206895"/>
    </source>
</evidence>
<evidence type="ECO:0000313" key="3">
    <source>
        <dbReference type="EMBL" id="MCP2176050.1"/>
    </source>
</evidence>
<protein>
    <submittedName>
        <fullName evidence="3">Zn-dependent peptidase ImmA, M78 family</fullName>
    </submittedName>
</protein>
<dbReference type="Proteomes" id="UP001206895">
    <property type="component" value="Unassembled WGS sequence"/>
</dbReference>
<evidence type="ECO:0000259" key="2">
    <source>
        <dbReference type="PROSITE" id="PS50943"/>
    </source>
</evidence>
<dbReference type="InterPro" id="IPR001387">
    <property type="entry name" value="Cro/C1-type_HTH"/>
</dbReference>
<reference evidence="3 4" key="1">
    <citation type="submission" date="2022-06" db="EMBL/GenBank/DDBJ databases">
        <title>Genomic Encyclopedia of Archaeal and Bacterial Type Strains, Phase II (KMG-II): from individual species to whole genera.</title>
        <authorList>
            <person name="Goeker M."/>
        </authorList>
    </citation>
    <scope>NUCLEOTIDE SEQUENCE [LARGE SCALE GENOMIC DNA]</scope>
    <source>
        <strain evidence="3 4">DSM 44693</strain>
    </source>
</reference>
<dbReference type="InterPro" id="IPR010982">
    <property type="entry name" value="Lambda_DNA-bd_dom_sf"/>
</dbReference>
<dbReference type="Gene3D" id="1.10.260.40">
    <property type="entry name" value="lambda repressor-like DNA-binding domains"/>
    <property type="match status" value="1"/>
</dbReference>
<organism evidence="3 4">
    <name type="scientific">Williamsia maris</name>
    <dbReference type="NCBI Taxonomy" id="72806"/>
    <lineage>
        <taxon>Bacteria</taxon>
        <taxon>Bacillati</taxon>
        <taxon>Actinomycetota</taxon>
        <taxon>Actinomycetes</taxon>
        <taxon>Mycobacteriales</taxon>
        <taxon>Nocardiaceae</taxon>
        <taxon>Williamsia</taxon>
    </lineage>
</organism>
<dbReference type="CDD" id="cd00093">
    <property type="entry name" value="HTH_XRE"/>
    <property type="match status" value="1"/>
</dbReference>
<dbReference type="PANTHER" id="PTHR43236:SF1">
    <property type="entry name" value="BLL7220 PROTEIN"/>
    <property type="match status" value="1"/>
</dbReference>
<feature type="domain" description="HTH cro/C1-type" evidence="2">
    <location>
        <begin position="15"/>
        <end position="69"/>
    </location>
</feature>
<comment type="caution">
    <text evidence="3">The sequence shown here is derived from an EMBL/GenBank/DDBJ whole genome shotgun (WGS) entry which is preliminary data.</text>
</comment>
<dbReference type="Pfam" id="PF01381">
    <property type="entry name" value="HTH_3"/>
    <property type="match status" value="1"/>
</dbReference>
<name>A0ABT1HCR1_9NOCA</name>
<dbReference type="Gene3D" id="1.10.10.2910">
    <property type="match status" value="1"/>
</dbReference>
<dbReference type="Pfam" id="PF06114">
    <property type="entry name" value="Peptidase_M78"/>
    <property type="match status" value="1"/>
</dbReference>
<dbReference type="SMART" id="SM00530">
    <property type="entry name" value="HTH_XRE"/>
    <property type="match status" value="1"/>
</dbReference>
<dbReference type="InterPro" id="IPR010359">
    <property type="entry name" value="IrrE_HExxH"/>
</dbReference>
<dbReference type="PANTHER" id="PTHR43236">
    <property type="entry name" value="ANTITOXIN HIGA1"/>
    <property type="match status" value="1"/>
</dbReference>
<accession>A0ABT1HCR1</accession>